<dbReference type="EMBL" id="OBMI01000001">
    <property type="protein sequence ID" value="SOB78572.1"/>
    <property type="molecule type" value="Genomic_DNA"/>
</dbReference>
<protein>
    <recommendedName>
        <fullName evidence="4">Membrane domain of glycerophosphoryl diester phosphodiesterase</fullName>
    </recommendedName>
</protein>
<evidence type="ECO:0000256" key="1">
    <source>
        <dbReference type="SAM" id="Phobius"/>
    </source>
</evidence>
<dbReference type="RefSeq" id="WP_097062075.1">
    <property type="nucleotide sequence ID" value="NZ_OBMI01000001.1"/>
</dbReference>
<feature type="transmembrane region" description="Helical" evidence="1">
    <location>
        <begin position="235"/>
        <end position="257"/>
    </location>
</feature>
<feature type="transmembrane region" description="Helical" evidence="1">
    <location>
        <begin position="21"/>
        <end position="41"/>
    </location>
</feature>
<sequence>MVKMGYVWDRTTEFLGEHGGTILPLALLAIFVPSLISAVVTPLQEEATGVNQLLYALISLGAAVLSLWGQLAVTAVAIDPAAARAAPRVASARLLPAIGVYLIVMLIALAGLLPIVALVGAANIDVVAMRAGQMPTITPATGGAIALYALVYLVALLFLVARLLPVSAVIVSERRGIGAIGTAFRLTRGLTWRLFGTLLLYGVVTLVVTMAVTGVFGGLLGVFLGNTGPLGVTSLVTAVASAVVSTALTVVALVFAAKLYVALQRGRGEPELPLP</sequence>
<name>A0A285QET5_9SPHN</name>
<keyword evidence="1" id="KW-1133">Transmembrane helix</keyword>
<reference evidence="2 3" key="1">
    <citation type="submission" date="2017-07" db="EMBL/GenBank/DDBJ databases">
        <authorList>
            <person name="Sun Z.S."/>
            <person name="Albrecht U."/>
            <person name="Echele G."/>
            <person name="Lee C.C."/>
        </authorList>
    </citation>
    <scope>NUCLEOTIDE SEQUENCE [LARGE SCALE GENOMIC DNA]</scope>
    <source>
        <strain evidence="2 3">CGMCC 1.12672</strain>
    </source>
</reference>
<feature type="transmembrane region" description="Helical" evidence="1">
    <location>
        <begin position="53"/>
        <end position="78"/>
    </location>
</feature>
<feature type="transmembrane region" description="Helical" evidence="1">
    <location>
        <begin position="198"/>
        <end position="223"/>
    </location>
</feature>
<keyword evidence="1" id="KW-0472">Membrane</keyword>
<evidence type="ECO:0000313" key="2">
    <source>
        <dbReference type="EMBL" id="SOB78572.1"/>
    </source>
</evidence>
<feature type="transmembrane region" description="Helical" evidence="1">
    <location>
        <begin position="144"/>
        <end position="165"/>
    </location>
</feature>
<proteinExistence type="predicted"/>
<dbReference type="Proteomes" id="UP000219494">
    <property type="component" value="Unassembled WGS sequence"/>
</dbReference>
<evidence type="ECO:0000313" key="3">
    <source>
        <dbReference type="Proteomes" id="UP000219494"/>
    </source>
</evidence>
<gene>
    <name evidence="2" type="ORF">SAMN06297144_0078</name>
</gene>
<keyword evidence="3" id="KW-1185">Reference proteome</keyword>
<feature type="transmembrane region" description="Helical" evidence="1">
    <location>
        <begin position="99"/>
        <end position="124"/>
    </location>
</feature>
<evidence type="ECO:0008006" key="4">
    <source>
        <dbReference type="Google" id="ProtNLM"/>
    </source>
</evidence>
<keyword evidence="1" id="KW-0812">Transmembrane</keyword>
<accession>A0A285QET5</accession>
<dbReference type="AlphaFoldDB" id="A0A285QET5"/>
<dbReference type="OrthoDB" id="7585068at2"/>
<organism evidence="2 3">
    <name type="scientific">Sphingomonas guangdongensis</name>
    <dbReference type="NCBI Taxonomy" id="1141890"/>
    <lineage>
        <taxon>Bacteria</taxon>
        <taxon>Pseudomonadati</taxon>
        <taxon>Pseudomonadota</taxon>
        <taxon>Alphaproteobacteria</taxon>
        <taxon>Sphingomonadales</taxon>
        <taxon>Sphingomonadaceae</taxon>
        <taxon>Sphingomonas</taxon>
    </lineage>
</organism>